<evidence type="ECO:0000313" key="2">
    <source>
        <dbReference type="Proteomes" id="UP000649604"/>
    </source>
</evidence>
<accession>A0A9D5JVU6</accession>
<protein>
    <submittedName>
        <fullName evidence="1">Four helix bundle protein</fullName>
    </submittedName>
</protein>
<organism evidence="1 2">
    <name type="scientific">candidate division KSB3 bacterium</name>
    <dbReference type="NCBI Taxonomy" id="2044937"/>
    <lineage>
        <taxon>Bacteria</taxon>
        <taxon>candidate division KSB3</taxon>
    </lineage>
</organism>
<dbReference type="AlphaFoldDB" id="A0A9D5JVU6"/>
<reference evidence="1" key="1">
    <citation type="submission" date="2019-11" db="EMBL/GenBank/DDBJ databases">
        <title>Microbial mats filling the niche in hypersaline microbial mats.</title>
        <authorList>
            <person name="Wong H.L."/>
            <person name="Macleod F.I."/>
            <person name="White R.A. III"/>
            <person name="Burns B.P."/>
        </authorList>
    </citation>
    <scope>NUCLEOTIDE SEQUENCE</scope>
    <source>
        <strain evidence="1">Rbin_158</strain>
    </source>
</reference>
<dbReference type="PANTHER" id="PTHR38471">
    <property type="entry name" value="FOUR HELIX BUNDLE PROTEIN"/>
    <property type="match status" value="1"/>
</dbReference>
<dbReference type="PANTHER" id="PTHR38471:SF2">
    <property type="entry name" value="FOUR HELIX BUNDLE PROTEIN"/>
    <property type="match status" value="1"/>
</dbReference>
<dbReference type="Proteomes" id="UP000649604">
    <property type="component" value="Unassembled WGS sequence"/>
</dbReference>
<dbReference type="NCBIfam" id="TIGR02436">
    <property type="entry name" value="four helix bundle protein"/>
    <property type="match status" value="1"/>
</dbReference>
<dbReference type="CDD" id="cd16377">
    <property type="entry name" value="23S_rRNA_IVP_like"/>
    <property type="match status" value="1"/>
</dbReference>
<gene>
    <name evidence="1" type="ORF">GF339_09920</name>
</gene>
<dbReference type="InterPro" id="IPR012657">
    <property type="entry name" value="23S_rRNA-intervening_sequence"/>
</dbReference>
<dbReference type="InterPro" id="IPR036583">
    <property type="entry name" value="23S_rRNA_IVS_sf"/>
</dbReference>
<proteinExistence type="predicted"/>
<dbReference type="Pfam" id="PF05635">
    <property type="entry name" value="23S_rRNA_IVP"/>
    <property type="match status" value="1"/>
</dbReference>
<dbReference type="SUPFAM" id="SSF158446">
    <property type="entry name" value="IVS-encoded protein-like"/>
    <property type="match status" value="1"/>
</dbReference>
<sequence length="123" mass="14671">MASYEDSQVYKLAKRLAVEVHKMTLEELPKFEMYEEGSQIRRSSKSVVETYVEGYGRRYYKAEYIKFLTYSLASNEETKVHLELLHETESLTPDRFRYFYPQYRKLGAMLYNLRKALIEGRAT</sequence>
<comment type="caution">
    <text evidence="1">The sequence shown here is derived from an EMBL/GenBank/DDBJ whole genome shotgun (WGS) entry which is preliminary data.</text>
</comment>
<evidence type="ECO:0000313" key="1">
    <source>
        <dbReference type="EMBL" id="MBD3324891.1"/>
    </source>
</evidence>
<name>A0A9D5JVU6_9BACT</name>
<dbReference type="EMBL" id="WJJP01000316">
    <property type="protein sequence ID" value="MBD3324891.1"/>
    <property type="molecule type" value="Genomic_DNA"/>
</dbReference>
<dbReference type="Gene3D" id="1.20.1440.60">
    <property type="entry name" value="23S rRNA-intervening sequence"/>
    <property type="match status" value="1"/>
</dbReference>